<dbReference type="PANTHER" id="PTHR38108:SF1">
    <property type="entry name" value="UPF0319 PROTEIN YCCT"/>
    <property type="match status" value="1"/>
</dbReference>
<accession>A0A1E5BZZ3</accession>
<dbReference type="AlphaFoldDB" id="A0A1E5BZZ3"/>
<evidence type="ECO:0000256" key="3">
    <source>
        <dbReference type="SAM" id="SignalP"/>
    </source>
</evidence>
<dbReference type="PANTHER" id="PTHR38108">
    <property type="entry name" value="UPF0319 PROTEIN YCCT"/>
    <property type="match status" value="1"/>
</dbReference>
<comment type="caution">
    <text evidence="4">The sequence shown here is derived from an EMBL/GenBank/DDBJ whole genome shotgun (WGS) entry which is preliminary data.</text>
</comment>
<comment type="similarity">
    <text evidence="1">Belongs to the UPF0319 family.</text>
</comment>
<proteinExistence type="inferred from homology"/>
<dbReference type="RefSeq" id="WP_016961039.1">
    <property type="nucleotide sequence ID" value="NZ_AJWN02000090.1"/>
</dbReference>
<sequence length="210" mass="23288">MKMLLVGFFALSGVAGAAEITAKNGIEFLVVNGKNVKKIADDGDKRLDLTPGRHQIVARYDDEVKRGSKNVIFTSKPYVLDLDVSDDDLALVVPKFRIESQAAAFFRKPVWEVETVSTGNTEVVTGTLMTGSGFGSYRNMEKAVAEFNRQNGIVIEGGEAKDLEDVLVSVDEKGNIDIKGDTVTQLKLWYTKATNEEKKAFKRWMIEQDF</sequence>
<keyword evidence="5" id="KW-1185">Reference proteome</keyword>
<organism evidence="4 5">
    <name type="scientific">Enterovibrio norvegicus FF-454</name>
    <dbReference type="NCBI Taxonomy" id="1185651"/>
    <lineage>
        <taxon>Bacteria</taxon>
        <taxon>Pseudomonadati</taxon>
        <taxon>Pseudomonadota</taxon>
        <taxon>Gammaproteobacteria</taxon>
        <taxon>Vibrionales</taxon>
        <taxon>Vibrionaceae</taxon>
        <taxon>Enterovibrio</taxon>
    </lineage>
</organism>
<dbReference type="Pfam" id="PF09829">
    <property type="entry name" value="DUF2057"/>
    <property type="match status" value="1"/>
</dbReference>
<dbReference type="InterPro" id="IPR018635">
    <property type="entry name" value="UPF0319"/>
</dbReference>
<dbReference type="Proteomes" id="UP000095039">
    <property type="component" value="Unassembled WGS sequence"/>
</dbReference>
<evidence type="ECO:0000313" key="5">
    <source>
        <dbReference type="Proteomes" id="UP000095039"/>
    </source>
</evidence>
<name>A0A1E5BZZ3_9GAMM</name>
<protein>
    <submittedName>
        <fullName evidence="4">Uncharacterized protein</fullName>
    </submittedName>
</protein>
<evidence type="ECO:0000256" key="2">
    <source>
        <dbReference type="ARBA" id="ARBA00022729"/>
    </source>
</evidence>
<gene>
    <name evidence="4" type="ORF">A1OK_02125</name>
</gene>
<dbReference type="EMBL" id="AJWN02000090">
    <property type="protein sequence ID" value="OEE58823.1"/>
    <property type="molecule type" value="Genomic_DNA"/>
</dbReference>
<feature type="signal peptide" evidence="3">
    <location>
        <begin position="1"/>
        <end position="17"/>
    </location>
</feature>
<evidence type="ECO:0000313" key="4">
    <source>
        <dbReference type="EMBL" id="OEE58823.1"/>
    </source>
</evidence>
<feature type="chain" id="PRO_5009172206" evidence="3">
    <location>
        <begin position="18"/>
        <end position="210"/>
    </location>
</feature>
<evidence type="ECO:0000256" key="1">
    <source>
        <dbReference type="ARBA" id="ARBA00008490"/>
    </source>
</evidence>
<keyword evidence="2 3" id="KW-0732">Signal</keyword>
<reference evidence="4 5" key="1">
    <citation type="journal article" date="2012" name="Science">
        <title>Ecological populations of bacteria act as socially cohesive units of antibiotic production and resistance.</title>
        <authorList>
            <person name="Cordero O.X."/>
            <person name="Wildschutte H."/>
            <person name="Kirkup B."/>
            <person name="Proehl S."/>
            <person name="Ngo L."/>
            <person name="Hussain F."/>
            <person name="Le Roux F."/>
            <person name="Mincer T."/>
            <person name="Polz M.F."/>
        </authorList>
    </citation>
    <scope>NUCLEOTIDE SEQUENCE [LARGE SCALE GENOMIC DNA]</scope>
    <source>
        <strain evidence="4 5">FF-454</strain>
    </source>
</reference>